<protein>
    <recommendedName>
        <fullName evidence="1">Bacteriophage T5 Orf172 DNA-binding domain-containing protein</fullName>
    </recommendedName>
</protein>
<sequence>MSWHHCTYEDDYGLECEENVWVEWGDDEDSARCDEHQEYDYGNSDDDERDNESESEWADIEVLVRGECWTVFTLDDFYKHAYGQEQRTKLGDLGHREKRDLGMKIRDHIAQGRVYICSLYLSDADMEELEGDNYDSWNQLANTDASLVKIGYSKYPVEDRMDQLIRQCDNEQPRVLAMFPSERQDSMGFAHLLEKIIHELCSERQVDIYCHGCGRTHTEYFVFEEIGRCTKKESARLHVDSIKRDIAKWQSAIQDLDGLYHDIAFVQRNMLDKIKKHLRGSKYNAPW</sequence>
<dbReference type="EMBL" id="JAAAUY010000623">
    <property type="protein sequence ID" value="KAF9327832.1"/>
    <property type="molecule type" value="Genomic_DNA"/>
</dbReference>
<evidence type="ECO:0000259" key="1">
    <source>
        <dbReference type="Pfam" id="PF10544"/>
    </source>
</evidence>
<accession>A0A9P5VJA1</accession>
<dbReference type="InterPro" id="IPR018306">
    <property type="entry name" value="Phage_T5_Orf172_DNA-bd"/>
</dbReference>
<comment type="caution">
    <text evidence="2">The sequence shown here is derived from an EMBL/GenBank/DDBJ whole genome shotgun (WGS) entry which is preliminary data.</text>
</comment>
<proteinExistence type="predicted"/>
<organism evidence="2 3">
    <name type="scientific">Podila minutissima</name>
    <dbReference type="NCBI Taxonomy" id="64525"/>
    <lineage>
        <taxon>Eukaryota</taxon>
        <taxon>Fungi</taxon>
        <taxon>Fungi incertae sedis</taxon>
        <taxon>Mucoromycota</taxon>
        <taxon>Mortierellomycotina</taxon>
        <taxon>Mortierellomycetes</taxon>
        <taxon>Mortierellales</taxon>
        <taxon>Mortierellaceae</taxon>
        <taxon>Podila</taxon>
    </lineage>
</organism>
<reference evidence="2" key="1">
    <citation type="journal article" date="2020" name="Fungal Divers.">
        <title>Resolving the Mortierellaceae phylogeny through synthesis of multi-gene phylogenetics and phylogenomics.</title>
        <authorList>
            <person name="Vandepol N."/>
            <person name="Liber J."/>
            <person name="Desiro A."/>
            <person name="Na H."/>
            <person name="Kennedy M."/>
            <person name="Barry K."/>
            <person name="Grigoriev I.V."/>
            <person name="Miller A.N."/>
            <person name="O'Donnell K."/>
            <person name="Stajich J.E."/>
            <person name="Bonito G."/>
        </authorList>
    </citation>
    <scope>NUCLEOTIDE SEQUENCE</scope>
    <source>
        <strain evidence="2">NVP1</strain>
    </source>
</reference>
<evidence type="ECO:0000313" key="3">
    <source>
        <dbReference type="Proteomes" id="UP000696485"/>
    </source>
</evidence>
<dbReference type="Proteomes" id="UP000696485">
    <property type="component" value="Unassembled WGS sequence"/>
</dbReference>
<gene>
    <name evidence="2" type="ORF">BG006_008910</name>
</gene>
<name>A0A9P5VJA1_9FUNG</name>
<evidence type="ECO:0000313" key="2">
    <source>
        <dbReference type="EMBL" id="KAF9327832.1"/>
    </source>
</evidence>
<dbReference type="InterPro" id="IPR053006">
    <property type="entry name" value="Meiosis_regulatory"/>
</dbReference>
<dbReference type="PANTHER" id="PTHR28094:SF1">
    <property type="entry name" value="MEIOTICALLY UP-REGULATED GENE 113 PROTEIN"/>
    <property type="match status" value="1"/>
</dbReference>
<dbReference type="PANTHER" id="PTHR28094">
    <property type="entry name" value="MEIOTICALLY UP-REGULATED GENE 113 PROTEIN"/>
    <property type="match status" value="1"/>
</dbReference>
<keyword evidence="3" id="KW-1185">Reference proteome</keyword>
<dbReference type="AlphaFoldDB" id="A0A9P5VJA1"/>
<dbReference type="Pfam" id="PF10544">
    <property type="entry name" value="T5orf172"/>
    <property type="match status" value="1"/>
</dbReference>
<feature type="domain" description="Bacteriophage T5 Orf172 DNA-binding" evidence="1">
    <location>
        <begin position="144"/>
        <end position="224"/>
    </location>
</feature>